<evidence type="ECO:0000313" key="3">
    <source>
        <dbReference type="Proteomes" id="UP000779070"/>
    </source>
</evidence>
<evidence type="ECO:0000313" key="2">
    <source>
        <dbReference type="EMBL" id="MBN3580558.1"/>
    </source>
</evidence>
<protein>
    <recommendedName>
        <fullName evidence="4">ATP synthase subunit I</fullName>
    </recommendedName>
</protein>
<feature type="transmembrane region" description="Helical" evidence="1">
    <location>
        <begin position="12"/>
        <end position="42"/>
    </location>
</feature>
<evidence type="ECO:0000256" key="1">
    <source>
        <dbReference type="SAM" id="Phobius"/>
    </source>
</evidence>
<sequence>MKKELYIVMATYLAAIFGMFLSYFSSVIGYIVLAGIAGCCILARKGDSKWHFNLVLQSICILAVFKLLSVGLALAAITTESLKIMSIMVLASQITKIISLIVPVFRVIKGVKNIDPGVTS</sequence>
<accession>A0ABS3A872</accession>
<evidence type="ECO:0008006" key="4">
    <source>
        <dbReference type="Google" id="ProtNLM"/>
    </source>
</evidence>
<keyword evidence="1" id="KW-1133">Transmembrane helix</keyword>
<keyword evidence="1" id="KW-0472">Membrane</keyword>
<comment type="caution">
    <text evidence="2">The sequence shown here is derived from an EMBL/GenBank/DDBJ whole genome shotgun (WGS) entry which is preliminary data.</text>
</comment>
<dbReference type="Proteomes" id="UP000779070">
    <property type="component" value="Unassembled WGS sequence"/>
</dbReference>
<feature type="transmembrane region" description="Helical" evidence="1">
    <location>
        <begin position="54"/>
        <end position="78"/>
    </location>
</feature>
<name>A0ABS3A872_9VIBR</name>
<keyword evidence="1" id="KW-0812">Transmembrane</keyword>
<dbReference type="EMBL" id="JAFHLB010000055">
    <property type="protein sequence ID" value="MBN3580558.1"/>
    <property type="molecule type" value="Genomic_DNA"/>
</dbReference>
<keyword evidence="3" id="KW-1185">Reference proteome</keyword>
<proteinExistence type="predicted"/>
<dbReference type="RefSeq" id="WP_206372209.1">
    <property type="nucleotide sequence ID" value="NZ_CAWPTM010000101.1"/>
</dbReference>
<feature type="transmembrane region" description="Helical" evidence="1">
    <location>
        <begin position="84"/>
        <end position="105"/>
    </location>
</feature>
<gene>
    <name evidence="2" type="ORF">JYA62_23360</name>
</gene>
<organism evidence="2 3">
    <name type="scientific">Vibrio neptunius</name>
    <dbReference type="NCBI Taxonomy" id="170651"/>
    <lineage>
        <taxon>Bacteria</taxon>
        <taxon>Pseudomonadati</taxon>
        <taxon>Pseudomonadota</taxon>
        <taxon>Gammaproteobacteria</taxon>
        <taxon>Vibrionales</taxon>
        <taxon>Vibrionaceae</taxon>
        <taxon>Vibrio</taxon>
    </lineage>
</organism>
<reference evidence="2 3" key="1">
    <citation type="submission" date="2021-02" db="EMBL/GenBank/DDBJ databases">
        <title>Draft Genome Sequences of 5 Vibrio neptunius Strains Isolated From of Bivalve Hatcheries.</title>
        <authorList>
            <person name="Galvis F."/>
            <person name="Barja J.L."/>
            <person name="Lemos M.L."/>
            <person name="Balado M."/>
        </authorList>
    </citation>
    <scope>NUCLEOTIDE SEQUENCE [LARGE SCALE GENOMIC DNA]</scope>
    <source>
        <strain evidence="2 3">PP-145.98</strain>
    </source>
</reference>